<keyword evidence="3 4" id="KW-0012">Acyltransferase</keyword>
<gene>
    <name evidence="4" type="ORF">HanXRQr2_Chr13g0609541</name>
</gene>
<keyword evidence="2 4" id="KW-0808">Transferase</keyword>
<proteinExistence type="inferred from homology"/>
<dbReference type="GO" id="GO:0050636">
    <property type="term" value="F:vinorine synthase activity"/>
    <property type="evidence" value="ECO:0007669"/>
    <property type="project" value="UniProtKB-EC"/>
</dbReference>
<dbReference type="Proteomes" id="UP000215914">
    <property type="component" value="Unassembled WGS sequence"/>
</dbReference>
<dbReference type="Pfam" id="PF02458">
    <property type="entry name" value="Transferase"/>
    <property type="match status" value="1"/>
</dbReference>
<dbReference type="InterPro" id="IPR023213">
    <property type="entry name" value="CAT-like_dom_sf"/>
</dbReference>
<evidence type="ECO:0000256" key="3">
    <source>
        <dbReference type="ARBA" id="ARBA00023315"/>
    </source>
</evidence>
<evidence type="ECO:0000256" key="1">
    <source>
        <dbReference type="ARBA" id="ARBA00009861"/>
    </source>
</evidence>
<accession>A0A9K3EKE5</accession>
<organism evidence="4 5">
    <name type="scientific">Helianthus annuus</name>
    <name type="common">Common sunflower</name>
    <dbReference type="NCBI Taxonomy" id="4232"/>
    <lineage>
        <taxon>Eukaryota</taxon>
        <taxon>Viridiplantae</taxon>
        <taxon>Streptophyta</taxon>
        <taxon>Embryophyta</taxon>
        <taxon>Tracheophyta</taxon>
        <taxon>Spermatophyta</taxon>
        <taxon>Magnoliopsida</taxon>
        <taxon>eudicotyledons</taxon>
        <taxon>Gunneridae</taxon>
        <taxon>Pentapetalae</taxon>
        <taxon>asterids</taxon>
        <taxon>campanulids</taxon>
        <taxon>Asterales</taxon>
        <taxon>Asteraceae</taxon>
        <taxon>Asteroideae</taxon>
        <taxon>Heliantheae alliance</taxon>
        <taxon>Heliantheae</taxon>
        <taxon>Helianthus</taxon>
    </lineage>
</organism>
<dbReference type="OrthoDB" id="1932220at2759"/>
<sequence length="524" mass="59270">MRRFIISSLSLRRLAYHRHVIKGGYAFSGSPPRVSDRAVPPQDDGQILRWLMNMEKRPRFMSTQTNPPHTNVSSNEKEAIEIKVISRENIKPWYPTPENLRYYKLSFFDQIEAPIYHPLMFFYQGHNNNNRKSIEDVILERSNHLKQSLSETLTRMHPFAGKLASELHVDCNDVGVYYVETRVDDQLNNLLKEPDNKFLKRLIPIVDSVPNQPLVGCYVSMVQVNFFNCGGVSITIQHNHKFADARSTMIFMNTWAAIARRDTNQVYPNFVSSSMFPQNPKLAFSPLWYLTISSAYIKHGKSSTTRFVFNALALKELKAKASKHQPVSRVVAVLALLWKCASIESTQSKPSLLHMPVDIRQQFSPLLPDYSIGNIKSGAVARFDPSASNLDVASMASRIKNAISDSISESFEELKGVNGHVKFVESLRNSMEMFSDFKTEYHLTTSLCNSGSKEADFGWGKPVWFCTGNHLNEDVPLFTNRVILVDSCSGDGIEAWVTLEKQVMDGVKCNAELLSYASVNPSPL</sequence>
<evidence type="ECO:0000313" key="5">
    <source>
        <dbReference type="Proteomes" id="UP000215914"/>
    </source>
</evidence>
<dbReference type="Gramene" id="mRNA:HanXRQr2_Chr13g0609541">
    <property type="protein sequence ID" value="mRNA:HanXRQr2_Chr13g0609541"/>
    <property type="gene ID" value="HanXRQr2_Chr13g0609541"/>
</dbReference>
<name>A0A9K3EKE5_HELAN</name>
<keyword evidence="5" id="KW-1185">Reference proteome</keyword>
<comment type="similarity">
    <text evidence="1">Belongs to the plant acyltransferase family.</text>
</comment>
<dbReference type="EC" id="2.3.1.160" evidence="4"/>
<dbReference type="PANTHER" id="PTHR31623:SF122">
    <property type="entry name" value="HXXXD-TYPE ACYL-TRANSFERASE FAMILY PROTEIN"/>
    <property type="match status" value="1"/>
</dbReference>
<protein>
    <submittedName>
        <fullName evidence="4">Vinorine synthase</fullName>
        <ecNumber evidence="4">2.3.1.160</ecNumber>
    </submittedName>
</protein>
<dbReference type="EMBL" id="MNCJ02000328">
    <property type="protein sequence ID" value="KAF5775207.1"/>
    <property type="molecule type" value="Genomic_DNA"/>
</dbReference>
<evidence type="ECO:0000313" key="4">
    <source>
        <dbReference type="EMBL" id="KAF5775207.1"/>
    </source>
</evidence>
<reference evidence="4" key="1">
    <citation type="journal article" date="2017" name="Nature">
        <title>The sunflower genome provides insights into oil metabolism, flowering and Asterid evolution.</title>
        <authorList>
            <person name="Badouin H."/>
            <person name="Gouzy J."/>
            <person name="Grassa C.J."/>
            <person name="Murat F."/>
            <person name="Staton S.E."/>
            <person name="Cottret L."/>
            <person name="Lelandais-Briere C."/>
            <person name="Owens G.L."/>
            <person name="Carrere S."/>
            <person name="Mayjonade B."/>
            <person name="Legrand L."/>
            <person name="Gill N."/>
            <person name="Kane N.C."/>
            <person name="Bowers J.E."/>
            <person name="Hubner S."/>
            <person name="Bellec A."/>
            <person name="Berard A."/>
            <person name="Berges H."/>
            <person name="Blanchet N."/>
            <person name="Boniface M.C."/>
            <person name="Brunel D."/>
            <person name="Catrice O."/>
            <person name="Chaidir N."/>
            <person name="Claudel C."/>
            <person name="Donnadieu C."/>
            <person name="Faraut T."/>
            <person name="Fievet G."/>
            <person name="Helmstetter N."/>
            <person name="King M."/>
            <person name="Knapp S.J."/>
            <person name="Lai Z."/>
            <person name="Le Paslier M.C."/>
            <person name="Lippi Y."/>
            <person name="Lorenzon L."/>
            <person name="Mandel J.R."/>
            <person name="Marage G."/>
            <person name="Marchand G."/>
            <person name="Marquand E."/>
            <person name="Bret-Mestries E."/>
            <person name="Morien E."/>
            <person name="Nambeesan S."/>
            <person name="Nguyen T."/>
            <person name="Pegot-Espagnet P."/>
            <person name="Pouilly N."/>
            <person name="Raftis F."/>
            <person name="Sallet E."/>
            <person name="Schiex T."/>
            <person name="Thomas J."/>
            <person name="Vandecasteele C."/>
            <person name="Vares D."/>
            <person name="Vear F."/>
            <person name="Vautrin S."/>
            <person name="Crespi M."/>
            <person name="Mangin B."/>
            <person name="Burke J.M."/>
            <person name="Salse J."/>
            <person name="Munos S."/>
            <person name="Vincourt P."/>
            <person name="Rieseberg L.H."/>
            <person name="Langlade N.B."/>
        </authorList>
    </citation>
    <scope>NUCLEOTIDE SEQUENCE</scope>
    <source>
        <tissue evidence="4">Leaves</tissue>
    </source>
</reference>
<comment type="caution">
    <text evidence="4">The sequence shown here is derived from an EMBL/GenBank/DDBJ whole genome shotgun (WGS) entry which is preliminary data.</text>
</comment>
<dbReference type="PANTHER" id="PTHR31623">
    <property type="entry name" value="F21J9.9"/>
    <property type="match status" value="1"/>
</dbReference>
<dbReference type="AlphaFoldDB" id="A0A9K3EKE5"/>
<reference evidence="4" key="2">
    <citation type="submission" date="2020-06" db="EMBL/GenBank/DDBJ databases">
        <title>Helianthus annuus Genome sequencing and assembly Release 2.</title>
        <authorList>
            <person name="Gouzy J."/>
            <person name="Langlade N."/>
            <person name="Munos S."/>
        </authorList>
    </citation>
    <scope>NUCLEOTIDE SEQUENCE</scope>
    <source>
        <tissue evidence="4">Leaves</tissue>
    </source>
</reference>
<dbReference type="Gene3D" id="3.30.559.10">
    <property type="entry name" value="Chloramphenicol acetyltransferase-like domain"/>
    <property type="match status" value="2"/>
</dbReference>
<evidence type="ECO:0000256" key="2">
    <source>
        <dbReference type="ARBA" id="ARBA00022679"/>
    </source>
</evidence>